<evidence type="ECO:0000256" key="1">
    <source>
        <dbReference type="SAM" id="Phobius"/>
    </source>
</evidence>
<reference evidence="3" key="1">
    <citation type="submission" date="2021-11" db="EMBL/GenBank/DDBJ databases">
        <title>BS-T2-15 a new species belonging to the Comamonadaceae family isolated from the soil of a French oak forest.</title>
        <authorList>
            <person name="Mieszkin S."/>
            <person name="Alain K."/>
        </authorList>
    </citation>
    <scope>NUCLEOTIDE SEQUENCE</scope>
    <source>
        <strain evidence="3">BS-T2-15</strain>
    </source>
</reference>
<accession>A0A9X1YSE5</accession>
<dbReference type="Pfam" id="PF01882">
    <property type="entry name" value="DUF58"/>
    <property type="match status" value="1"/>
</dbReference>
<name>A0A9X1YSE5_9BURK</name>
<dbReference type="RefSeq" id="WP_275684329.1">
    <property type="nucleotide sequence ID" value="NZ_JAJLJH010000008.1"/>
</dbReference>
<dbReference type="InterPro" id="IPR036465">
    <property type="entry name" value="vWFA_dom_sf"/>
</dbReference>
<dbReference type="PANTHER" id="PTHR33608:SF3">
    <property type="entry name" value="SLR2013 PROTEIN"/>
    <property type="match status" value="1"/>
</dbReference>
<organism evidence="3 4">
    <name type="scientific">Scleromatobacter humisilvae</name>
    <dbReference type="NCBI Taxonomy" id="2897159"/>
    <lineage>
        <taxon>Bacteria</taxon>
        <taxon>Pseudomonadati</taxon>
        <taxon>Pseudomonadota</taxon>
        <taxon>Betaproteobacteria</taxon>
        <taxon>Burkholderiales</taxon>
        <taxon>Sphaerotilaceae</taxon>
        <taxon>Scleromatobacter</taxon>
    </lineage>
</organism>
<sequence length="455" mass="50183">MPRLLMPTRRTVIALAAIATGAAIALLVAKARDLGATPIAPVAGGLAAGLALLFLADAAFAAWQLRRHPILFERQMPSAFALGQPHGLVVTLSHEGTRPWKLELFDHVPATMTQRLLPASVVLPAASRLDVRYEITPTQRGKVVFEPAAIRVRSRLGLADLQLRIGAAQSVQVYPNFAALSRYAWLAGDRRLAEIGIKSYIARGAGTDFKQLGEYVPGMPTRHIDWNASMRHRRPVVREYQDDRDQAVMFLLDCGRRMRADERSGHDGSHFDQALNAAMLLAYVALKDGDAVGAMTFGHDASQQRHFAPAKGMAALNSLVARLHDIEPSPTHSDYLAAARDLMLRVRRRSLVVVLTNFRDEDCEELEDALKLMRTRHLVLLASLKEGVVAEIASQPMDDHQAIVDVAAAHWFQNARAEAFRRLSGKNQLLVDVEPSMLAATLVNRYHAVKRARLL</sequence>
<dbReference type="AlphaFoldDB" id="A0A9X1YSE5"/>
<keyword evidence="1" id="KW-0472">Membrane</keyword>
<evidence type="ECO:0000313" key="4">
    <source>
        <dbReference type="Proteomes" id="UP001139353"/>
    </source>
</evidence>
<gene>
    <name evidence="3" type="ORF">LPC04_21450</name>
</gene>
<comment type="caution">
    <text evidence="3">The sequence shown here is derived from an EMBL/GenBank/DDBJ whole genome shotgun (WGS) entry which is preliminary data.</text>
</comment>
<dbReference type="Proteomes" id="UP001139353">
    <property type="component" value="Unassembled WGS sequence"/>
</dbReference>
<dbReference type="InterPro" id="IPR002881">
    <property type="entry name" value="DUF58"/>
</dbReference>
<protein>
    <submittedName>
        <fullName evidence="3">DUF58 domain-containing protein</fullName>
    </submittedName>
</protein>
<feature type="domain" description="VWFA" evidence="2">
    <location>
        <begin position="245"/>
        <end position="416"/>
    </location>
</feature>
<keyword evidence="1" id="KW-1133">Transmembrane helix</keyword>
<keyword evidence="1" id="KW-0812">Transmembrane</keyword>
<proteinExistence type="predicted"/>
<evidence type="ECO:0000259" key="2">
    <source>
        <dbReference type="SMART" id="SM00327"/>
    </source>
</evidence>
<dbReference type="InterPro" id="IPR002035">
    <property type="entry name" value="VWF_A"/>
</dbReference>
<dbReference type="EMBL" id="JAJLJH010000008">
    <property type="protein sequence ID" value="MCK9688281.1"/>
    <property type="molecule type" value="Genomic_DNA"/>
</dbReference>
<dbReference type="PANTHER" id="PTHR33608">
    <property type="entry name" value="BLL2464 PROTEIN"/>
    <property type="match status" value="1"/>
</dbReference>
<feature type="transmembrane region" description="Helical" evidence="1">
    <location>
        <begin position="41"/>
        <end position="65"/>
    </location>
</feature>
<evidence type="ECO:0000313" key="3">
    <source>
        <dbReference type="EMBL" id="MCK9688281.1"/>
    </source>
</evidence>
<dbReference type="SUPFAM" id="SSF53300">
    <property type="entry name" value="vWA-like"/>
    <property type="match status" value="1"/>
</dbReference>
<dbReference type="Gene3D" id="3.40.50.410">
    <property type="entry name" value="von Willebrand factor, type A domain"/>
    <property type="match status" value="1"/>
</dbReference>
<dbReference type="SMART" id="SM00327">
    <property type="entry name" value="VWA"/>
    <property type="match status" value="1"/>
</dbReference>
<keyword evidence="4" id="KW-1185">Reference proteome</keyword>